<evidence type="ECO:0000313" key="1">
    <source>
        <dbReference type="EMBL" id="KPW43723.1"/>
    </source>
</evidence>
<gene>
    <name evidence="1" type="ORF">ALO88_03919</name>
</gene>
<dbReference type="EMBL" id="LJPT01000173">
    <property type="protein sequence ID" value="KPW43723.1"/>
    <property type="molecule type" value="Genomic_DNA"/>
</dbReference>
<reference evidence="1 2" key="1">
    <citation type="submission" date="2015-09" db="EMBL/GenBank/DDBJ databases">
        <title>Genome announcement of multiple Pseudomonas syringae strains.</title>
        <authorList>
            <person name="Thakur S."/>
            <person name="Wang P.W."/>
            <person name="Gong Y."/>
            <person name="Weir B.S."/>
            <person name="Guttman D.S."/>
        </authorList>
    </citation>
    <scope>NUCLEOTIDE SEQUENCE [LARGE SCALE GENOMIC DNA]</scope>
    <source>
        <strain evidence="1 2">ICMP4303</strain>
    </source>
</reference>
<proteinExistence type="predicted"/>
<organism evidence="1 2">
    <name type="scientific">Pseudomonas syringae pv. antirrhini</name>
    <dbReference type="NCBI Taxonomy" id="251702"/>
    <lineage>
        <taxon>Bacteria</taxon>
        <taxon>Pseudomonadati</taxon>
        <taxon>Pseudomonadota</taxon>
        <taxon>Gammaproteobacteria</taxon>
        <taxon>Pseudomonadales</taxon>
        <taxon>Pseudomonadaceae</taxon>
        <taxon>Pseudomonas</taxon>
    </lineage>
</organism>
<dbReference type="Gene3D" id="2.60.40.10">
    <property type="entry name" value="Immunoglobulins"/>
    <property type="match status" value="1"/>
</dbReference>
<dbReference type="Proteomes" id="UP000050425">
    <property type="component" value="Unassembled WGS sequence"/>
</dbReference>
<accession>A0A0P9JMA9</accession>
<dbReference type="InterPro" id="IPR013783">
    <property type="entry name" value="Ig-like_fold"/>
</dbReference>
<evidence type="ECO:0000313" key="2">
    <source>
        <dbReference type="Proteomes" id="UP000050425"/>
    </source>
</evidence>
<dbReference type="AlphaFoldDB" id="A0A0P9JMA9"/>
<dbReference type="RefSeq" id="WP_044393079.1">
    <property type="nucleotide sequence ID" value="NZ_LJPT01000173.1"/>
</dbReference>
<sequence length="696" mass="77428">MTATPTNENNFSIDVPTIGSIIYISRPEFLGKGDKNSTVVIKLSTDNTVVLDKEVTVNKDGHWLLKIEKDLAPGNYKIAGMQKGNTNSAPPGVAPTTFTVMTAWGKYLPGNGKRELLSLETRADNSVPADETIYRWVKTDKAFSAKDLGDIYYDQSENKFEHPAIVPERLHFISELPEPKEKEDEFVPDQVIKVKMDTRSTIRTDYSNFSFTEAIKTLGVALKDPFGDLFQQIALITDQSEEATKKMKAAGSLISQAVQMIGGKRASIMNAAGVALSQFAKILEKKPIELSDVTEFLTAMKPFTTPEGKLVENAFGESSELPTEPAQPSKQEVIPTWTNEGRFVAEPEEISGGLKWSKNDIYENSKGDTFVKVDGKYCRMNGLYPDGAPVLIDKNFKAITTEIPKIVRAVNGDYTTLRLKGGVGTTTLGAESDYKVPFDWQLHADRNWLGSGELTSSKYIDFNLVPYDRPLTFTFIEGTDSASTTAGKTLLEPGIYEFTVSNNTATPPRSVPNRQAISFTTIELASPDAPFPSPSPVKAYWVPQGKFMDIPIKPGENDPQVVFTPDFTGCHFVADKLDTKFRIYHVEGGRIEQQYENLTEHGEGQAARFTSNDYKVKIEEPGPSRNPETPQVTKYNHGAFMYMKYDRKENSWFMQMIKQTNPPKISKHINGTVLGTVHFALHKPRVLGGWINYLSK</sequence>
<name>A0A0P9JMA9_9PSED</name>
<dbReference type="PATRIC" id="fig|251702.3.peg.5203"/>
<protein>
    <submittedName>
        <fullName evidence="1">Uncharacterized protein</fullName>
    </submittedName>
</protein>
<comment type="caution">
    <text evidence="1">The sequence shown here is derived from an EMBL/GenBank/DDBJ whole genome shotgun (WGS) entry which is preliminary data.</text>
</comment>